<accession>A8MJI3</accession>
<dbReference type="RefSeq" id="WP_012160272.1">
    <property type="nucleotide sequence ID" value="NC_009922.1"/>
</dbReference>
<evidence type="ECO:0000256" key="4">
    <source>
        <dbReference type="ARBA" id="ARBA00022801"/>
    </source>
</evidence>
<feature type="transmembrane region" description="Helical" evidence="7">
    <location>
        <begin position="55"/>
        <end position="75"/>
    </location>
</feature>
<evidence type="ECO:0000313" key="10">
    <source>
        <dbReference type="Proteomes" id="UP000000269"/>
    </source>
</evidence>
<keyword evidence="6 7" id="KW-0472">Membrane</keyword>
<protein>
    <submittedName>
        <fullName evidence="9">Phosphoesterase PA-phosphatase related</fullName>
    </submittedName>
</protein>
<dbReference type="SUPFAM" id="SSF48317">
    <property type="entry name" value="Acid phosphatase/Vanadium-dependent haloperoxidase"/>
    <property type="match status" value="1"/>
</dbReference>
<evidence type="ECO:0000256" key="7">
    <source>
        <dbReference type="SAM" id="Phobius"/>
    </source>
</evidence>
<feature type="transmembrane region" description="Helical" evidence="7">
    <location>
        <begin position="152"/>
        <end position="171"/>
    </location>
</feature>
<dbReference type="eggNOG" id="COG0671">
    <property type="taxonomic scope" value="Bacteria"/>
</dbReference>
<evidence type="ECO:0000256" key="2">
    <source>
        <dbReference type="ARBA" id="ARBA00022475"/>
    </source>
</evidence>
<evidence type="ECO:0000256" key="6">
    <source>
        <dbReference type="ARBA" id="ARBA00023136"/>
    </source>
</evidence>
<dbReference type="OrthoDB" id="9789113at2"/>
<evidence type="ECO:0000313" key="9">
    <source>
        <dbReference type="EMBL" id="ABW19965.1"/>
    </source>
</evidence>
<evidence type="ECO:0000256" key="5">
    <source>
        <dbReference type="ARBA" id="ARBA00022989"/>
    </source>
</evidence>
<dbReference type="HOGENOM" id="CLU_072573_10_3_9"/>
<dbReference type="InterPro" id="IPR000326">
    <property type="entry name" value="PAP2/HPO"/>
</dbReference>
<dbReference type="EMBL" id="CP000853">
    <property type="protein sequence ID" value="ABW19965.1"/>
    <property type="molecule type" value="Genomic_DNA"/>
</dbReference>
<dbReference type="PANTHER" id="PTHR14969">
    <property type="entry name" value="SPHINGOSINE-1-PHOSPHATE PHOSPHOHYDROLASE"/>
    <property type="match status" value="1"/>
</dbReference>
<feature type="transmembrane region" description="Helical" evidence="7">
    <location>
        <begin position="26"/>
        <end position="49"/>
    </location>
</feature>
<evidence type="ECO:0000256" key="3">
    <source>
        <dbReference type="ARBA" id="ARBA00022692"/>
    </source>
</evidence>
<proteinExistence type="predicted"/>
<keyword evidence="5 7" id="KW-1133">Transmembrane helix</keyword>
<keyword evidence="2" id="KW-1003">Cell membrane</keyword>
<reference evidence="10" key="1">
    <citation type="submission" date="2007-10" db="EMBL/GenBank/DDBJ databases">
        <title>Complete genome of Alkaliphilus oremlandii OhILAs.</title>
        <authorList>
            <person name="Copeland A."/>
            <person name="Lucas S."/>
            <person name="Lapidus A."/>
            <person name="Barry K."/>
            <person name="Detter J.C."/>
            <person name="Glavina del Rio T."/>
            <person name="Hammon N."/>
            <person name="Israni S."/>
            <person name="Dalin E."/>
            <person name="Tice H."/>
            <person name="Pitluck S."/>
            <person name="Chain P."/>
            <person name="Malfatti S."/>
            <person name="Shin M."/>
            <person name="Vergez L."/>
            <person name="Schmutz J."/>
            <person name="Larimer F."/>
            <person name="Land M."/>
            <person name="Hauser L."/>
            <person name="Kyrpides N."/>
            <person name="Mikhailova N."/>
            <person name="Stolz J.F."/>
            <person name="Dawson A."/>
            <person name="Fisher E."/>
            <person name="Crable B."/>
            <person name="Perera E."/>
            <person name="Lisak J."/>
            <person name="Ranganathan M."/>
            <person name="Basu P."/>
            <person name="Richardson P."/>
        </authorList>
    </citation>
    <scope>NUCLEOTIDE SEQUENCE [LARGE SCALE GENOMIC DNA]</scope>
    <source>
        <strain evidence="10">OhILAs</strain>
    </source>
</reference>
<feature type="transmembrane region" description="Helical" evidence="7">
    <location>
        <begin position="126"/>
        <end position="146"/>
    </location>
</feature>
<dbReference type="GO" id="GO:0005886">
    <property type="term" value="C:plasma membrane"/>
    <property type="evidence" value="ECO:0007669"/>
    <property type="project" value="UniProtKB-SubCell"/>
</dbReference>
<evidence type="ECO:0000259" key="8">
    <source>
        <dbReference type="SMART" id="SM00014"/>
    </source>
</evidence>
<dbReference type="Pfam" id="PF01569">
    <property type="entry name" value="PAP2"/>
    <property type="match status" value="1"/>
</dbReference>
<organism evidence="9 10">
    <name type="scientific">Alkaliphilus oremlandii (strain OhILAs)</name>
    <name type="common">Clostridium oremlandii (strain OhILAs)</name>
    <dbReference type="NCBI Taxonomy" id="350688"/>
    <lineage>
        <taxon>Bacteria</taxon>
        <taxon>Bacillati</taxon>
        <taxon>Bacillota</taxon>
        <taxon>Clostridia</taxon>
        <taxon>Peptostreptococcales</taxon>
        <taxon>Natronincolaceae</taxon>
        <taxon>Alkaliphilus</taxon>
    </lineage>
</organism>
<feature type="domain" description="Phosphatidic acid phosphatase type 2/haloperoxidase" evidence="8">
    <location>
        <begin position="56"/>
        <end position="167"/>
    </location>
</feature>
<gene>
    <name evidence="9" type="ordered locus">Clos_2433</name>
</gene>
<dbReference type="STRING" id="350688.Clos_2433"/>
<dbReference type="AlphaFoldDB" id="A8MJI3"/>
<dbReference type="InterPro" id="IPR036938">
    <property type="entry name" value="PAP2/HPO_sf"/>
</dbReference>
<name>A8MJI3_ALKOO</name>
<dbReference type="Proteomes" id="UP000000269">
    <property type="component" value="Chromosome"/>
</dbReference>
<dbReference type="GO" id="GO:0016787">
    <property type="term" value="F:hydrolase activity"/>
    <property type="evidence" value="ECO:0007669"/>
    <property type="project" value="UniProtKB-KW"/>
</dbReference>
<sequence length="177" mass="20040">MELIIELERSILLFFQSIRSAPMDKIMIFITTLGDSGLLWILVSIGLIFNKNFRRVGIISLLSLLLCFLLNNIVIKNIIQRPRPFYSIQDLRILISIPSEFSFPSGHSSSSFAAATGMFLASKKKVFYLFYILAFFIAISRVYVGVHYLSDVLVGAFVGILCGVMVNKLFLKYIPEK</sequence>
<dbReference type="KEGG" id="aoe:Clos_2433"/>
<dbReference type="Gene3D" id="1.20.144.10">
    <property type="entry name" value="Phosphatidic acid phosphatase type 2/haloperoxidase"/>
    <property type="match status" value="2"/>
</dbReference>
<dbReference type="PANTHER" id="PTHR14969:SF62">
    <property type="entry name" value="DECAPRENYLPHOSPHORYL-5-PHOSPHORIBOSE PHOSPHATASE RV3807C-RELATED"/>
    <property type="match status" value="1"/>
</dbReference>
<keyword evidence="3 7" id="KW-0812">Transmembrane</keyword>
<keyword evidence="4" id="KW-0378">Hydrolase</keyword>
<comment type="subcellular location">
    <subcellularLocation>
        <location evidence="1">Cell membrane</location>
        <topology evidence="1">Multi-pass membrane protein</topology>
    </subcellularLocation>
</comment>
<keyword evidence="10" id="KW-1185">Reference proteome</keyword>
<evidence type="ECO:0000256" key="1">
    <source>
        <dbReference type="ARBA" id="ARBA00004651"/>
    </source>
</evidence>
<dbReference type="SMART" id="SM00014">
    <property type="entry name" value="acidPPc"/>
    <property type="match status" value="1"/>
</dbReference>